<comment type="caution">
    <text evidence="3">The sequence shown here is derived from an EMBL/GenBank/DDBJ whole genome shotgun (WGS) entry which is preliminary data.</text>
</comment>
<sequence length="393" mass="45574">MFLFIPLIVSKEYIYNSKGYYSFGANKDDILTFTLQDNERAFIFSSTSQKDCFSFPERINYSSIPLDLRALSFDDPSFQIKITSQINISIWIINKLFCHPNSIFVMASYEYSLDIKPNIGKFLNQDSYNYCIFSPSLLKEYRKVSFDQQKSESSSSYSKCNIYSANVLTPDYQTEGQYIEGIFSFSFFLKISIPANSAISMYQTIKMSFIDENTDYSFVKSSSESFFSTVYYYNNDSFIHNDDWIEDIKFSYTNRPLKKFSWIWIVVVLFIMIILLLLSLFIIYIVIRKRNGSSMSSNQEVESEECIPDAQSIDQFTGELGNENNIEVYENTKNSKKNKQIKSKSDTIEKRKDPIDDNPYCISNLPEDINNLESSESIDPNVIEINPYSLPKA</sequence>
<keyword evidence="2" id="KW-0472">Membrane</keyword>
<evidence type="ECO:0000313" key="3">
    <source>
        <dbReference type="EMBL" id="KAK8893100.1"/>
    </source>
</evidence>
<keyword evidence="4" id="KW-1185">Reference proteome</keyword>
<proteinExistence type="predicted"/>
<evidence type="ECO:0000256" key="1">
    <source>
        <dbReference type="SAM" id="MobiDB-lite"/>
    </source>
</evidence>
<keyword evidence="2" id="KW-0812">Transmembrane</keyword>
<dbReference type="EMBL" id="JAPFFF010000003">
    <property type="protein sequence ID" value="KAK8893100.1"/>
    <property type="molecule type" value="Genomic_DNA"/>
</dbReference>
<evidence type="ECO:0000313" key="4">
    <source>
        <dbReference type="Proteomes" id="UP001470230"/>
    </source>
</evidence>
<feature type="transmembrane region" description="Helical" evidence="2">
    <location>
        <begin position="262"/>
        <end position="287"/>
    </location>
</feature>
<organism evidence="3 4">
    <name type="scientific">Tritrichomonas musculus</name>
    <dbReference type="NCBI Taxonomy" id="1915356"/>
    <lineage>
        <taxon>Eukaryota</taxon>
        <taxon>Metamonada</taxon>
        <taxon>Parabasalia</taxon>
        <taxon>Tritrichomonadida</taxon>
        <taxon>Tritrichomonadidae</taxon>
        <taxon>Tritrichomonas</taxon>
    </lineage>
</organism>
<evidence type="ECO:0008006" key="5">
    <source>
        <dbReference type="Google" id="ProtNLM"/>
    </source>
</evidence>
<accession>A0ABR2KPN4</accession>
<gene>
    <name evidence="3" type="ORF">M9Y10_021515</name>
</gene>
<reference evidence="3 4" key="1">
    <citation type="submission" date="2024-04" db="EMBL/GenBank/DDBJ databases">
        <title>Tritrichomonas musculus Genome.</title>
        <authorList>
            <person name="Alves-Ferreira E."/>
            <person name="Grigg M."/>
            <person name="Lorenzi H."/>
            <person name="Galac M."/>
        </authorList>
    </citation>
    <scope>NUCLEOTIDE SEQUENCE [LARGE SCALE GENOMIC DNA]</scope>
    <source>
        <strain evidence="3 4">EAF2021</strain>
    </source>
</reference>
<dbReference type="Proteomes" id="UP001470230">
    <property type="component" value="Unassembled WGS sequence"/>
</dbReference>
<evidence type="ECO:0000256" key="2">
    <source>
        <dbReference type="SAM" id="Phobius"/>
    </source>
</evidence>
<name>A0ABR2KPN4_9EUKA</name>
<feature type="region of interest" description="Disordered" evidence="1">
    <location>
        <begin position="339"/>
        <end position="360"/>
    </location>
</feature>
<protein>
    <recommendedName>
        <fullName evidence="5">Transmembrane protein</fullName>
    </recommendedName>
</protein>
<feature type="compositionally biased region" description="Basic and acidic residues" evidence="1">
    <location>
        <begin position="343"/>
        <end position="355"/>
    </location>
</feature>
<keyword evidence="2" id="KW-1133">Transmembrane helix</keyword>